<dbReference type="EMBL" id="MN545486">
    <property type="protein sequence ID" value="QRE02489.1"/>
    <property type="molecule type" value="Genomic_DNA"/>
</dbReference>
<accession>A0A889IW68</accession>
<sequence length="71" mass="8043">MWCTFVLVLPSCGLRWCLTLVLRVYLPGKVLKKLAVSGTRNCILYTVHVITIRYHVLYGTVVINNGVYTVT</sequence>
<reference evidence="1" key="1">
    <citation type="submission" date="2019-10" db="EMBL/GenBank/DDBJ databases">
        <title>Otarine herpesvirus 4 in Northern fur seal genital swab.</title>
        <authorList>
            <person name="Deming A.C."/>
            <person name="Wellehan J.F.X."/>
            <person name="Gulland F.M.D."/>
        </authorList>
    </citation>
    <scope>NUCLEOTIDE SEQUENCE</scope>
    <source>
        <strain evidence="1">Cu11-001</strain>
    </source>
</reference>
<protein>
    <submittedName>
        <fullName evidence="1">Uncharacterized protein</fullName>
    </submittedName>
</protein>
<gene>
    <name evidence="1" type="primary">Ot10</name>
</gene>
<organism evidence="1">
    <name type="scientific">Otarine gammaherpesvirus 4</name>
    <dbReference type="NCBI Taxonomy" id="2801541"/>
    <lineage>
        <taxon>Viruses</taxon>
        <taxon>Duplodnaviria</taxon>
        <taxon>Heunggongvirae</taxon>
        <taxon>Peploviricota</taxon>
        <taxon>Herviviricetes</taxon>
        <taxon>Herpesvirales</taxon>
        <taxon>Orthoherpesviridae</taxon>
        <taxon>Gammaherpesvirinae</taxon>
    </lineage>
</organism>
<name>A0A889IW68_9GAMA</name>
<evidence type="ECO:0000313" key="1">
    <source>
        <dbReference type="EMBL" id="QRE02489.1"/>
    </source>
</evidence>
<proteinExistence type="predicted"/>